<dbReference type="Proteomes" id="UP000093080">
    <property type="component" value="Unassembled WGS sequence"/>
</dbReference>
<dbReference type="AlphaFoldDB" id="A0A1B9F560"/>
<proteinExistence type="predicted"/>
<gene>
    <name evidence="1" type="ORF">DBT_1750</name>
</gene>
<sequence>MDPFEGIETYRESPFFVTITISLNEWTRLRGLRFMNAAE</sequence>
<dbReference type="EMBL" id="MAGO01000008">
    <property type="protein sequence ID" value="OCC14955.1"/>
    <property type="molecule type" value="Genomic_DNA"/>
</dbReference>
<reference evidence="1 2" key="1">
    <citation type="submission" date="2016-06" db="EMBL/GenBank/DDBJ databases">
        <title>Respiratory ammonification of nitrate coupled to the oxidation of elemental sulfur in deep-sea autotrophic thermophilic bacteria.</title>
        <authorList>
            <person name="Slobodkina G.B."/>
            <person name="Mardanov A.V."/>
            <person name="Ravin N.V."/>
            <person name="Frolova A.A."/>
            <person name="Viryasiv M.B."/>
            <person name="Chernyh N.A."/>
            <person name="Bonch-Osmolovskaya E.A."/>
            <person name="Slobodkin A.I."/>
        </authorList>
    </citation>
    <scope>NUCLEOTIDE SEQUENCE [LARGE SCALE GENOMIC DNA]</scope>
    <source>
        <strain evidence="1 2">S69</strain>
    </source>
</reference>
<name>A0A1B9F560_9BACT</name>
<keyword evidence="2" id="KW-1185">Reference proteome</keyword>
<comment type="caution">
    <text evidence="1">The sequence shown here is derived from an EMBL/GenBank/DDBJ whole genome shotgun (WGS) entry which is preliminary data.</text>
</comment>
<organism evidence="1 2">
    <name type="scientific">Dissulfuribacter thermophilus</name>
    <dbReference type="NCBI Taxonomy" id="1156395"/>
    <lineage>
        <taxon>Bacteria</taxon>
        <taxon>Pseudomonadati</taxon>
        <taxon>Thermodesulfobacteriota</taxon>
        <taxon>Dissulfuribacteria</taxon>
        <taxon>Dissulfuribacterales</taxon>
        <taxon>Dissulfuribacteraceae</taxon>
        <taxon>Dissulfuribacter</taxon>
    </lineage>
</organism>
<accession>A0A1B9F560</accession>
<evidence type="ECO:0000313" key="1">
    <source>
        <dbReference type="EMBL" id="OCC14955.1"/>
    </source>
</evidence>
<protein>
    <submittedName>
        <fullName evidence="1">Uncharacterized protein</fullName>
    </submittedName>
</protein>
<evidence type="ECO:0000313" key="2">
    <source>
        <dbReference type="Proteomes" id="UP000093080"/>
    </source>
</evidence>